<evidence type="ECO:0000313" key="3">
    <source>
        <dbReference type="Proteomes" id="UP000247465"/>
    </source>
</evidence>
<dbReference type="InterPro" id="IPR036849">
    <property type="entry name" value="Enolase-like_C_sf"/>
</dbReference>
<dbReference type="InterPro" id="IPR029065">
    <property type="entry name" value="Enolase_C-like"/>
</dbReference>
<reference evidence="2 3" key="1">
    <citation type="submission" date="2018-06" db="EMBL/GenBank/DDBJ databases">
        <title>Draft Genome Sequence of a Novel Marine Bacterium Related to the Verrucomicrobia.</title>
        <authorList>
            <person name="Vosseberg J."/>
            <person name="Martijn J."/>
            <person name="Ettema T.J.G."/>
        </authorList>
    </citation>
    <scope>NUCLEOTIDE SEQUENCE [LARGE SCALE GENOMIC DNA]</scope>
    <source>
        <strain evidence="2">TARA_B100001123</strain>
    </source>
</reference>
<gene>
    <name evidence="2" type="ORF">DF168_00720</name>
</gene>
<dbReference type="InterPro" id="IPR013342">
    <property type="entry name" value="Mandelate_racemase_C"/>
</dbReference>
<dbReference type="Gene3D" id="3.30.390.10">
    <property type="entry name" value="Enolase-like, N-terminal domain"/>
    <property type="match status" value="1"/>
</dbReference>
<dbReference type="AlphaFoldDB" id="A0A2Z4AL35"/>
<dbReference type="Proteomes" id="UP000247465">
    <property type="component" value="Chromosome"/>
</dbReference>
<proteinExistence type="predicted"/>
<dbReference type="InterPro" id="IPR034593">
    <property type="entry name" value="DgoD-like"/>
</dbReference>
<name>A0A2Z4AL35_9BACT</name>
<organism evidence="2 3">
    <name type="scientific">Candidatus Moanibacter tarae</name>
    <dbReference type="NCBI Taxonomy" id="2200854"/>
    <lineage>
        <taxon>Bacteria</taxon>
        <taxon>Pseudomonadati</taxon>
        <taxon>Verrucomicrobiota</taxon>
        <taxon>Opitutia</taxon>
        <taxon>Puniceicoccales</taxon>
        <taxon>Puniceicoccales incertae sedis</taxon>
        <taxon>Candidatus Moanibacter</taxon>
    </lineage>
</organism>
<dbReference type="KEGG" id="mtar:DF168_00720"/>
<dbReference type="Pfam" id="PF13378">
    <property type="entry name" value="MR_MLE_C"/>
    <property type="match status" value="1"/>
</dbReference>
<dbReference type="SUPFAM" id="SSF51604">
    <property type="entry name" value="Enolase C-terminal domain-like"/>
    <property type="match status" value="1"/>
</dbReference>
<accession>A0A2Z4AL35</accession>
<dbReference type="EMBL" id="CP029803">
    <property type="protein sequence ID" value="AWT59530.1"/>
    <property type="molecule type" value="Genomic_DNA"/>
</dbReference>
<protein>
    <submittedName>
        <fullName evidence="2">D-galactonate dehydratase family member</fullName>
    </submittedName>
</protein>
<evidence type="ECO:0000313" key="2">
    <source>
        <dbReference type="EMBL" id="AWT59530.1"/>
    </source>
</evidence>
<sequence>MIIKDIETIILDVPFHEVPERNMSRSLNGWHIVELCRVTTDTGVTGIGETLPHYTWGKVTEEGKGRAIGKNPFSLLWDDSLGAGLQMAIFDVCGKAEGVPAYYLMGEKVRDNCPISWWAIDMAPEDYASETRDAVAQGYTSIKQKPRPWFDVYEQVKQTATQGDSNFKIDLDFNGHLNNVSIALPILKELERCPNVAFFESPIPQSDVTGNRMLRQQIHSAIAMHFGNPPIDTVVKEECCDGFVIGGSAGNCLRSFKVAAAFNMPGWLQLVGTGITTTWAMHLGAVCSHAVWPAITCMNMYVDQLISDPINVSGGYVSLPTGPGLGIEFNEKALKFRVDSIVKPNRKALYYLNRANGNKIWFEGEYGSGGYWNQNLAGNLPVCEHGVRLEMWEDDGSKDWKDLESRLAIQPVWEKSEV</sequence>
<dbReference type="InterPro" id="IPR029017">
    <property type="entry name" value="Enolase-like_N"/>
</dbReference>
<dbReference type="SMART" id="SM00922">
    <property type="entry name" value="MR_MLE"/>
    <property type="match status" value="1"/>
</dbReference>
<dbReference type="PANTHER" id="PTHR48080">
    <property type="entry name" value="D-GALACTONATE DEHYDRATASE-RELATED"/>
    <property type="match status" value="1"/>
</dbReference>
<dbReference type="SUPFAM" id="SSF54826">
    <property type="entry name" value="Enolase N-terminal domain-like"/>
    <property type="match status" value="1"/>
</dbReference>
<feature type="domain" description="Mandelate racemase/muconate lactonizing enzyme C-terminal" evidence="1">
    <location>
        <begin position="124"/>
        <end position="221"/>
    </location>
</feature>
<evidence type="ECO:0000259" key="1">
    <source>
        <dbReference type="SMART" id="SM00922"/>
    </source>
</evidence>
<dbReference type="Gene3D" id="3.20.20.120">
    <property type="entry name" value="Enolase-like C-terminal domain"/>
    <property type="match status" value="1"/>
</dbReference>